<organism evidence="2 3">
    <name type="scientific">Rhizobium binae</name>
    <dbReference type="NCBI Taxonomy" id="1138190"/>
    <lineage>
        <taxon>Bacteria</taxon>
        <taxon>Pseudomonadati</taxon>
        <taxon>Pseudomonadota</taxon>
        <taxon>Alphaproteobacteria</taxon>
        <taxon>Hyphomicrobiales</taxon>
        <taxon>Rhizobiaceae</taxon>
        <taxon>Rhizobium/Agrobacterium group</taxon>
        <taxon>Rhizobium</taxon>
    </lineage>
</organism>
<accession>A0ABV2MPW9</accession>
<proteinExistence type="predicted"/>
<dbReference type="GeneID" id="91150997"/>
<keyword evidence="1" id="KW-1133">Transmembrane helix</keyword>
<evidence type="ECO:0000256" key="1">
    <source>
        <dbReference type="SAM" id="Phobius"/>
    </source>
</evidence>
<dbReference type="EMBL" id="JBEPMY010000030">
    <property type="protein sequence ID" value="MET3758511.1"/>
    <property type="molecule type" value="Genomic_DNA"/>
</dbReference>
<feature type="transmembrane region" description="Helical" evidence="1">
    <location>
        <begin position="25"/>
        <end position="53"/>
    </location>
</feature>
<sequence>MERPKDDSIRVERLSADQQRSSQRVVWLALTLIATALAIAFLLYVSILIYGVMQRM</sequence>
<dbReference type="Proteomes" id="UP001549077">
    <property type="component" value="Unassembled WGS sequence"/>
</dbReference>
<dbReference type="RefSeq" id="WP_168301331.1">
    <property type="nucleotide sequence ID" value="NZ_CP071605.1"/>
</dbReference>
<keyword evidence="1" id="KW-0472">Membrane</keyword>
<gene>
    <name evidence="2" type="ORF">ABID08_005893</name>
</gene>
<reference evidence="2 3" key="1">
    <citation type="submission" date="2024-06" db="EMBL/GenBank/DDBJ databases">
        <title>Genomic Encyclopedia of Type Strains, Phase IV (KMG-IV): sequencing the most valuable type-strain genomes for metagenomic binning, comparative biology and taxonomic classification.</title>
        <authorList>
            <person name="Goeker M."/>
        </authorList>
    </citation>
    <scope>NUCLEOTIDE SEQUENCE [LARGE SCALE GENOMIC DNA]</scope>
    <source>
        <strain evidence="2 3">DSM 29288</strain>
    </source>
</reference>
<name>A0ABV2MPW9_9HYPH</name>
<evidence type="ECO:0000313" key="2">
    <source>
        <dbReference type="EMBL" id="MET3758511.1"/>
    </source>
</evidence>
<comment type="caution">
    <text evidence="2">The sequence shown here is derived from an EMBL/GenBank/DDBJ whole genome shotgun (WGS) entry which is preliminary data.</text>
</comment>
<evidence type="ECO:0000313" key="3">
    <source>
        <dbReference type="Proteomes" id="UP001549077"/>
    </source>
</evidence>
<keyword evidence="1" id="KW-0812">Transmembrane</keyword>
<keyword evidence="3" id="KW-1185">Reference proteome</keyword>
<protein>
    <submittedName>
        <fullName evidence="2">Uncharacterized protein</fullName>
    </submittedName>
</protein>